<reference evidence="2 3" key="1">
    <citation type="submission" date="2023-07" db="EMBL/GenBank/DDBJ databases">
        <title>Genomic Encyclopedia of Type Strains, Phase IV (KMG-IV): sequencing the most valuable type-strain genomes for metagenomic binning, comparative biology and taxonomic classification.</title>
        <authorList>
            <person name="Goeker M."/>
        </authorList>
    </citation>
    <scope>NUCLEOTIDE SEQUENCE [LARGE SCALE GENOMIC DNA]</scope>
    <source>
        <strain evidence="2 3">DSM 45903</strain>
    </source>
</reference>
<keyword evidence="3" id="KW-1185">Reference proteome</keyword>
<evidence type="ECO:0000259" key="1">
    <source>
        <dbReference type="PROSITE" id="PS51186"/>
    </source>
</evidence>
<evidence type="ECO:0000313" key="3">
    <source>
        <dbReference type="Proteomes" id="UP001185012"/>
    </source>
</evidence>
<dbReference type="Pfam" id="PF00583">
    <property type="entry name" value="Acetyltransf_1"/>
    <property type="match status" value="1"/>
</dbReference>
<dbReference type="PROSITE" id="PS51186">
    <property type="entry name" value="GNAT"/>
    <property type="match status" value="1"/>
</dbReference>
<dbReference type="CDD" id="cd04301">
    <property type="entry name" value="NAT_SF"/>
    <property type="match status" value="1"/>
</dbReference>
<dbReference type="Gene3D" id="3.40.630.30">
    <property type="match status" value="1"/>
</dbReference>
<comment type="caution">
    <text evidence="2">The sequence shown here is derived from an EMBL/GenBank/DDBJ whole genome shotgun (WGS) entry which is preliminary data.</text>
</comment>
<evidence type="ECO:0000313" key="2">
    <source>
        <dbReference type="EMBL" id="MDR6225157.1"/>
    </source>
</evidence>
<feature type="domain" description="N-acetyltransferase" evidence="1">
    <location>
        <begin position="28"/>
        <end position="167"/>
    </location>
</feature>
<dbReference type="Proteomes" id="UP001185012">
    <property type="component" value="Unassembled WGS sequence"/>
</dbReference>
<sequence length="167" mass="19454">MSEWRYELNLSQVPDDWAGRNRRYPHLRMFRLADVIQEPDTPLQLYELVREGVLHTPGHDGTFETYDTFLDRIYETSYFNHAQTQYLAADGEDWIALSSVQVQEEEGVCGLTTVRPSHRRQGIATALKSWAIADCRNRGMARLVTRIHEKNVAMRMVNERLGFRRIG</sequence>
<dbReference type="InterPro" id="IPR000182">
    <property type="entry name" value="GNAT_dom"/>
</dbReference>
<gene>
    <name evidence="2" type="ORF">JOE21_001148</name>
</gene>
<dbReference type="InterPro" id="IPR016181">
    <property type="entry name" value="Acyl_CoA_acyltransferase"/>
</dbReference>
<name>A0ABU1IKT0_9BACL</name>
<dbReference type="SUPFAM" id="SSF55729">
    <property type="entry name" value="Acyl-CoA N-acyltransferases (Nat)"/>
    <property type="match status" value="1"/>
</dbReference>
<organism evidence="2 3">
    <name type="scientific">Desmospora profundinema</name>
    <dbReference type="NCBI Taxonomy" id="1571184"/>
    <lineage>
        <taxon>Bacteria</taxon>
        <taxon>Bacillati</taxon>
        <taxon>Bacillota</taxon>
        <taxon>Bacilli</taxon>
        <taxon>Bacillales</taxon>
        <taxon>Thermoactinomycetaceae</taxon>
        <taxon>Desmospora</taxon>
    </lineage>
</organism>
<accession>A0ABU1IKT0</accession>
<protein>
    <submittedName>
        <fullName evidence="2">GNAT superfamily N-acetyltransferase</fullName>
    </submittedName>
</protein>
<proteinExistence type="predicted"/>
<dbReference type="RefSeq" id="WP_309863428.1">
    <property type="nucleotide sequence ID" value="NZ_JAVDQG010000002.1"/>
</dbReference>
<dbReference type="EMBL" id="JAVDQG010000002">
    <property type="protein sequence ID" value="MDR6225157.1"/>
    <property type="molecule type" value="Genomic_DNA"/>
</dbReference>